<feature type="domain" description="FAD/NAD(P)-binding" evidence="6">
    <location>
        <begin position="17"/>
        <end position="101"/>
    </location>
</feature>
<dbReference type="SUPFAM" id="SSF51905">
    <property type="entry name" value="FAD/NAD(P)-binding domain"/>
    <property type="match status" value="1"/>
</dbReference>
<proteinExistence type="predicted"/>
<protein>
    <recommendedName>
        <fullName evidence="6">FAD/NAD(P)-binding domain-containing protein</fullName>
    </recommendedName>
</protein>
<evidence type="ECO:0000256" key="2">
    <source>
        <dbReference type="ARBA" id="ARBA00022630"/>
    </source>
</evidence>
<evidence type="ECO:0000256" key="1">
    <source>
        <dbReference type="ARBA" id="ARBA00001974"/>
    </source>
</evidence>
<evidence type="ECO:0000313" key="8">
    <source>
        <dbReference type="Proteomes" id="UP000466578"/>
    </source>
</evidence>
<dbReference type="Gene3D" id="3.50.50.60">
    <property type="entry name" value="FAD/NAD(P)-binding domain"/>
    <property type="match status" value="1"/>
</dbReference>
<gene>
    <name evidence="7" type="ORF">MPRI_47640</name>
</gene>
<comment type="cofactor">
    <cofactor evidence="1">
        <name>FAD</name>
        <dbReference type="ChEBI" id="CHEBI:57692"/>
    </cofactor>
</comment>
<keyword evidence="4" id="KW-0560">Oxidoreductase</keyword>
<dbReference type="Proteomes" id="UP000466578">
    <property type="component" value="Chromosome"/>
</dbReference>
<keyword evidence="3" id="KW-0274">FAD</keyword>
<evidence type="ECO:0000259" key="6">
    <source>
        <dbReference type="Pfam" id="PF07992"/>
    </source>
</evidence>
<dbReference type="InterPro" id="IPR036188">
    <property type="entry name" value="FAD/NAD-bd_sf"/>
</dbReference>
<evidence type="ECO:0000256" key="5">
    <source>
        <dbReference type="SAM" id="MobiDB-lite"/>
    </source>
</evidence>
<dbReference type="InterPro" id="IPR023753">
    <property type="entry name" value="FAD/NAD-binding_dom"/>
</dbReference>
<reference evidence="7 8" key="1">
    <citation type="journal article" date="2019" name="Emerg. Microbes Infect.">
        <title>Comprehensive subspecies identification of 175 nontuberculous mycobacteria species based on 7547 genomic profiles.</title>
        <authorList>
            <person name="Matsumoto Y."/>
            <person name="Kinjo T."/>
            <person name="Motooka D."/>
            <person name="Nabeya D."/>
            <person name="Jung N."/>
            <person name="Uechi K."/>
            <person name="Horii T."/>
            <person name="Iida T."/>
            <person name="Fujita J."/>
            <person name="Nakamura S."/>
        </authorList>
    </citation>
    <scope>NUCLEOTIDE SEQUENCE [LARGE SCALE GENOMIC DNA]</scope>
    <source>
        <strain evidence="7 8">JCM 30622</strain>
    </source>
</reference>
<dbReference type="InterPro" id="IPR050446">
    <property type="entry name" value="FAD-oxidoreductase/Apoptosis"/>
</dbReference>
<evidence type="ECO:0000256" key="4">
    <source>
        <dbReference type="ARBA" id="ARBA00023002"/>
    </source>
</evidence>
<sequence>MPGGSDRGAGVTPPAGVVVVGASAAGLSVAETLRRDGFTRPITLIGDENQLPYDRPPLSKEVLASTRFEDKLELRDAETIAALELDLRLGVRAESVDTATERSHFPMDRRSPTRTW</sequence>
<organism evidence="7 8">
    <name type="scientific">Mycobacterium paraintracellulare</name>
    <dbReference type="NCBI Taxonomy" id="1138383"/>
    <lineage>
        <taxon>Bacteria</taxon>
        <taxon>Bacillati</taxon>
        <taxon>Actinomycetota</taxon>
        <taxon>Actinomycetes</taxon>
        <taxon>Mycobacteriales</taxon>
        <taxon>Mycobacteriaceae</taxon>
        <taxon>Mycobacterium</taxon>
        <taxon>Mycobacterium avium complex (MAC)</taxon>
    </lineage>
</organism>
<keyword evidence="2" id="KW-0285">Flavoprotein</keyword>
<dbReference type="Pfam" id="PF07992">
    <property type="entry name" value="Pyr_redox_2"/>
    <property type="match status" value="1"/>
</dbReference>
<name>A0ABM7KEA7_9MYCO</name>
<dbReference type="PANTHER" id="PTHR43557">
    <property type="entry name" value="APOPTOSIS-INDUCING FACTOR 1"/>
    <property type="match status" value="1"/>
</dbReference>
<feature type="region of interest" description="Disordered" evidence="5">
    <location>
        <begin position="97"/>
        <end position="116"/>
    </location>
</feature>
<dbReference type="EMBL" id="AP022597">
    <property type="protein sequence ID" value="BBY72577.1"/>
    <property type="molecule type" value="Genomic_DNA"/>
</dbReference>
<accession>A0ABM7KEA7</accession>
<dbReference type="PANTHER" id="PTHR43557:SF2">
    <property type="entry name" value="RIESKE DOMAIN-CONTAINING PROTEIN-RELATED"/>
    <property type="match status" value="1"/>
</dbReference>
<keyword evidence="8" id="KW-1185">Reference proteome</keyword>
<evidence type="ECO:0000256" key="3">
    <source>
        <dbReference type="ARBA" id="ARBA00022827"/>
    </source>
</evidence>
<evidence type="ECO:0000313" key="7">
    <source>
        <dbReference type="EMBL" id="BBY72577.1"/>
    </source>
</evidence>